<evidence type="ECO:0000256" key="1">
    <source>
        <dbReference type="SAM" id="SignalP"/>
    </source>
</evidence>
<dbReference type="InterPro" id="IPR011990">
    <property type="entry name" value="TPR-like_helical_dom_sf"/>
</dbReference>
<feature type="chain" id="PRO_5015436465" description="Phospholipase/carboxylesterase/thioesterase domain-containing protein" evidence="1">
    <location>
        <begin position="21"/>
        <end position="355"/>
    </location>
</feature>
<dbReference type="Pfam" id="PF02230">
    <property type="entry name" value="Abhydrolase_2"/>
    <property type="match status" value="1"/>
</dbReference>
<dbReference type="SUPFAM" id="SSF48452">
    <property type="entry name" value="TPR-like"/>
    <property type="match status" value="1"/>
</dbReference>
<dbReference type="SUPFAM" id="SSF53474">
    <property type="entry name" value="alpha/beta-Hydrolases"/>
    <property type="match status" value="1"/>
</dbReference>
<evidence type="ECO:0000259" key="2">
    <source>
        <dbReference type="Pfam" id="PF02230"/>
    </source>
</evidence>
<dbReference type="AlphaFoldDB" id="A0A2T3KK99"/>
<dbReference type="GO" id="GO:0016787">
    <property type="term" value="F:hydrolase activity"/>
    <property type="evidence" value="ECO:0007669"/>
    <property type="project" value="InterPro"/>
</dbReference>
<evidence type="ECO:0000313" key="4">
    <source>
        <dbReference type="Proteomes" id="UP000241426"/>
    </source>
</evidence>
<name>A0A2T3KK99_9GAMM</name>
<proteinExistence type="predicted"/>
<feature type="signal peptide" evidence="1">
    <location>
        <begin position="1"/>
        <end position="20"/>
    </location>
</feature>
<dbReference type="RefSeq" id="WP_107225932.1">
    <property type="nucleotide sequence ID" value="NZ_PYNF01000004.1"/>
</dbReference>
<reference evidence="3 4" key="1">
    <citation type="submission" date="2018-01" db="EMBL/GenBank/DDBJ databases">
        <title>Whole genome sequencing of Histamine producing bacteria.</title>
        <authorList>
            <person name="Butler K."/>
        </authorList>
    </citation>
    <scope>NUCLEOTIDE SEQUENCE [LARGE SCALE GENOMIC DNA]</scope>
    <source>
        <strain evidence="3 4">FS-7.2</strain>
    </source>
</reference>
<organism evidence="3 4">
    <name type="scientific">Photobacterium kishitanii</name>
    <dbReference type="NCBI Taxonomy" id="318456"/>
    <lineage>
        <taxon>Bacteria</taxon>
        <taxon>Pseudomonadati</taxon>
        <taxon>Pseudomonadota</taxon>
        <taxon>Gammaproteobacteria</taxon>
        <taxon>Vibrionales</taxon>
        <taxon>Vibrionaceae</taxon>
        <taxon>Photobacterium</taxon>
    </lineage>
</organism>
<sequence>MLKKYFPLLLLCFTSFFVYANTDKLTHDQISDQRWSAFSDVAELYLKNANANEFISMGDHEKDKWGNYPGALSYYFMALNKNKKSIMAAYQVGAALAYLEINDEAIKYLNIAYQNGLWQYYLMKEDDELSLIRKTNAYQTLLEKVKVRYQSHVTDAGKAKIFAPSDHPPKAGWPVVVWLSGYGTEGTDSQSLADAFTEVHAIFIGINGTEKLNDHSFRWSNNDTTSTNDAVIAALKQAETQYPVNKNKVVLMGFSQGALHTAHLLADHPNLYSGALIISAGGWQKNMQKSTVNKKNIIISYGKQEAESNRSLDQNLIHYFSLHNNVEVHTHNGAHFFDNSWEQAYPNYLIKIIND</sequence>
<keyword evidence="1" id="KW-0732">Signal</keyword>
<comment type="caution">
    <text evidence="3">The sequence shown here is derived from an EMBL/GenBank/DDBJ whole genome shotgun (WGS) entry which is preliminary data.</text>
</comment>
<protein>
    <recommendedName>
        <fullName evidence="2">Phospholipase/carboxylesterase/thioesterase domain-containing protein</fullName>
    </recommendedName>
</protein>
<dbReference type="Proteomes" id="UP000241426">
    <property type="component" value="Unassembled WGS sequence"/>
</dbReference>
<dbReference type="InterPro" id="IPR029058">
    <property type="entry name" value="AB_hydrolase_fold"/>
</dbReference>
<gene>
    <name evidence="3" type="ORF">C9J27_06790</name>
</gene>
<feature type="domain" description="Phospholipase/carboxylesterase/thioesterase" evidence="2">
    <location>
        <begin position="221"/>
        <end position="335"/>
    </location>
</feature>
<dbReference type="Gene3D" id="3.40.50.1820">
    <property type="entry name" value="alpha/beta hydrolase"/>
    <property type="match status" value="1"/>
</dbReference>
<dbReference type="InterPro" id="IPR003140">
    <property type="entry name" value="PLipase/COase/thioEstase"/>
</dbReference>
<evidence type="ECO:0000313" key="3">
    <source>
        <dbReference type="EMBL" id="PSU99947.1"/>
    </source>
</evidence>
<dbReference type="EMBL" id="PYNF01000004">
    <property type="protein sequence ID" value="PSU99947.1"/>
    <property type="molecule type" value="Genomic_DNA"/>
</dbReference>
<accession>A0A2T3KK99</accession>